<sequence>MSDDNCVPSPSPSKIDGCESDYDSSSSLPSAEYDNLSVGDNDDQMSDREGTAGPRPGAVRSRAFMQALTNRLLLTQLDNDSTEGLNITARDSSEDEDVVALMSSTTLSLTPSLSLSSLARAEQLLQKSVPLINGGQHITLTKEDIERLRDSRLLHFLETNSATFVRCLRGPVGDASLDGNLDGEDGVEGKVGEDASGRDADSCVTARDVDGVEYRVHVGRNGKLFVPVDTELEEGESTGEGEEAEDITDDEPPGNPTVPSASTEREQEHKLAAPEGQGKAKKATRRKAAPVVRGIGLTAEEDRRVSELLRTDFTAEVSPYAMNVEQSEAIDKRLKWFSDIRGPLKVRGAETRPDDDDDSDLMLSPQTNAISSSTLTVREIGNMYMQEVRRQRKLQSRINSINSQLEELQRLQELERLCPTVGVEQLVGVARPKWEKELPPPPSDDVIRELLEEAKQENDRAAALGETLPTPKPDVGISYLQEKLKLAVGRAEALLSPSIKPTA</sequence>
<evidence type="ECO:0000313" key="2">
    <source>
        <dbReference type="EMBL" id="CCC90437.1"/>
    </source>
</evidence>
<feature type="compositionally biased region" description="Basic and acidic residues" evidence="1">
    <location>
        <begin position="187"/>
        <end position="202"/>
    </location>
</feature>
<gene>
    <name evidence="2" type="ORF">TCIL3000_5_1400</name>
</gene>
<proteinExistence type="predicted"/>
<feature type="region of interest" description="Disordered" evidence="1">
    <location>
        <begin position="1"/>
        <end position="57"/>
    </location>
</feature>
<feature type="compositionally biased region" description="Basic and acidic residues" evidence="1">
    <location>
        <begin position="263"/>
        <end position="272"/>
    </location>
</feature>
<name>G0UMM9_TRYCI</name>
<reference evidence="2" key="1">
    <citation type="journal article" date="2012" name="Proc. Natl. Acad. Sci. U.S.A.">
        <title>Antigenic diversity is generated by distinct evolutionary mechanisms in African trypanosome species.</title>
        <authorList>
            <person name="Jackson A.P."/>
            <person name="Berry A."/>
            <person name="Aslett M."/>
            <person name="Allison H.C."/>
            <person name="Burton P."/>
            <person name="Vavrova-Anderson J."/>
            <person name="Brown R."/>
            <person name="Browne H."/>
            <person name="Corton N."/>
            <person name="Hauser H."/>
            <person name="Gamble J."/>
            <person name="Gilderthorp R."/>
            <person name="Marcello L."/>
            <person name="McQuillan J."/>
            <person name="Otto T.D."/>
            <person name="Quail M.A."/>
            <person name="Sanders M.J."/>
            <person name="van Tonder A."/>
            <person name="Ginger M.L."/>
            <person name="Field M.C."/>
            <person name="Barry J.D."/>
            <person name="Hertz-Fowler C."/>
            <person name="Berriman M."/>
        </authorList>
    </citation>
    <scope>NUCLEOTIDE SEQUENCE</scope>
    <source>
        <strain evidence="2">IL3000</strain>
    </source>
</reference>
<feature type="compositionally biased region" description="Acidic residues" evidence="1">
    <location>
        <begin position="230"/>
        <end position="252"/>
    </location>
</feature>
<feature type="region of interest" description="Disordered" evidence="1">
    <location>
        <begin position="227"/>
        <end position="287"/>
    </location>
</feature>
<evidence type="ECO:0008006" key="3">
    <source>
        <dbReference type="Google" id="ProtNLM"/>
    </source>
</evidence>
<dbReference type="EMBL" id="HE575318">
    <property type="protein sequence ID" value="CCC90437.1"/>
    <property type="molecule type" value="Genomic_DNA"/>
</dbReference>
<organism evidence="2">
    <name type="scientific">Trypanosoma congolense (strain IL3000)</name>
    <dbReference type="NCBI Taxonomy" id="1068625"/>
    <lineage>
        <taxon>Eukaryota</taxon>
        <taxon>Discoba</taxon>
        <taxon>Euglenozoa</taxon>
        <taxon>Kinetoplastea</taxon>
        <taxon>Metakinetoplastina</taxon>
        <taxon>Trypanosomatida</taxon>
        <taxon>Trypanosomatidae</taxon>
        <taxon>Trypanosoma</taxon>
        <taxon>Nannomonas</taxon>
    </lineage>
</organism>
<protein>
    <recommendedName>
        <fullName evidence="3">Fibrous sheath-interacting protein 1</fullName>
    </recommendedName>
</protein>
<dbReference type="AlphaFoldDB" id="G0UMM9"/>
<accession>G0UMM9</accession>
<dbReference type="VEuPathDB" id="TriTrypDB:TcIL3000_5_1400"/>
<feature type="region of interest" description="Disordered" evidence="1">
    <location>
        <begin position="178"/>
        <end position="202"/>
    </location>
</feature>
<evidence type="ECO:0000256" key="1">
    <source>
        <dbReference type="SAM" id="MobiDB-lite"/>
    </source>
</evidence>